<protein>
    <submittedName>
        <fullName evidence="1">Uncharacterized protein</fullName>
    </submittedName>
</protein>
<dbReference type="PaxDb" id="537011-PREVCOP_05312"/>
<organism evidence="1 2">
    <name type="scientific">Segatella copri DSM 18205</name>
    <dbReference type="NCBI Taxonomy" id="537011"/>
    <lineage>
        <taxon>Bacteria</taxon>
        <taxon>Pseudomonadati</taxon>
        <taxon>Bacteroidota</taxon>
        <taxon>Bacteroidia</taxon>
        <taxon>Bacteroidales</taxon>
        <taxon>Prevotellaceae</taxon>
        <taxon>Segatella</taxon>
    </lineage>
</organism>
<keyword evidence="2" id="KW-1185">Reference proteome</keyword>
<accession>D1PDM2</accession>
<proteinExistence type="predicted"/>
<evidence type="ECO:0000313" key="2">
    <source>
        <dbReference type="Proteomes" id="UP000004477"/>
    </source>
</evidence>
<sequence>MLPHHYSRHFYRISFSRLQNDRNVICQQFIAVEKHTFCF</sequence>
<comment type="caution">
    <text evidence="1">The sequence shown here is derived from an EMBL/GenBank/DDBJ whole genome shotgun (WGS) entry which is preliminary data.</text>
</comment>
<name>D1PDM2_9BACT</name>
<dbReference type="AlphaFoldDB" id="D1PDM2"/>
<dbReference type="Proteomes" id="UP000004477">
    <property type="component" value="Unassembled WGS sequence"/>
</dbReference>
<reference evidence="1" key="1">
    <citation type="submission" date="2009-11" db="EMBL/GenBank/DDBJ databases">
        <authorList>
            <person name="Weinstock G."/>
            <person name="Sodergren E."/>
            <person name="Clifton S."/>
            <person name="Fulton L."/>
            <person name="Fulton B."/>
            <person name="Courtney L."/>
            <person name="Fronick C."/>
            <person name="Harrison M."/>
            <person name="Strong C."/>
            <person name="Farmer C."/>
            <person name="Delahaunty K."/>
            <person name="Markovic C."/>
            <person name="Hall O."/>
            <person name="Minx P."/>
            <person name="Tomlinson C."/>
            <person name="Mitreva M."/>
            <person name="Nelson J."/>
            <person name="Hou S."/>
            <person name="Wollam A."/>
            <person name="Pepin K.H."/>
            <person name="Johnson M."/>
            <person name="Bhonagiri V."/>
            <person name="Nash W.E."/>
            <person name="Warren W."/>
            <person name="Chinwalla A."/>
            <person name="Mardis E.R."/>
            <person name="Wilson R.K."/>
        </authorList>
    </citation>
    <scope>NUCLEOTIDE SEQUENCE [LARGE SCALE GENOMIC DNA]</scope>
    <source>
        <strain evidence="1">DSM 18205</strain>
    </source>
</reference>
<evidence type="ECO:0000313" key="1">
    <source>
        <dbReference type="EMBL" id="EFB35178.1"/>
    </source>
</evidence>
<dbReference type="HOGENOM" id="CLU_3314563_0_0_10"/>
<gene>
    <name evidence="1" type="ORF">PREVCOP_05312</name>
</gene>
<dbReference type="EMBL" id="ACBX02000016">
    <property type="protein sequence ID" value="EFB35178.1"/>
    <property type="molecule type" value="Genomic_DNA"/>
</dbReference>